<evidence type="ECO:0000256" key="1">
    <source>
        <dbReference type="ARBA" id="ARBA00004141"/>
    </source>
</evidence>
<dbReference type="PANTHER" id="PTHR33048:SF93">
    <property type="entry name" value="INTEGRAL MEMBRANE PROTEIN"/>
    <property type="match status" value="1"/>
</dbReference>
<keyword evidence="10" id="KW-1185">Reference proteome</keyword>
<organism evidence="9 10">
    <name type="scientific">Monilinia laxa</name>
    <name type="common">Brown rot fungus</name>
    <name type="synonym">Sclerotinia laxa</name>
    <dbReference type="NCBI Taxonomy" id="61186"/>
    <lineage>
        <taxon>Eukaryota</taxon>
        <taxon>Fungi</taxon>
        <taxon>Dikarya</taxon>
        <taxon>Ascomycota</taxon>
        <taxon>Pezizomycotina</taxon>
        <taxon>Leotiomycetes</taxon>
        <taxon>Helotiales</taxon>
        <taxon>Sclerotiniaceae</taxon>
        <taxon>Monilinia</taxon>
    </lineage>
</organism>
<name>A0A5N6JXL6_MONLA</name>
<reference evidence="9 10" key="1">
    <citation type="submission" date="2019-06" db="EMBL/GenBank/DDBJ databases">
        <title>Genome Sequence of the Brown Rot Fungal Pathogen Monilinia laxa.</title>
        <authorList>
            <person name="De Miccolis Angelini R.M."/>
            <person name="Landi L."/>
            <person name="Abate D."/>
            <person name="Pollastro S."/>
            <person name="Romanazzi G."/>
            <person name="Faretra F."/>
        </authorList>
    </citation>
    <scope>NUCLEOTIDE SEQUENCE [LARGE SCALE GENOMIC DNA]</scope>
    <source>
        <strain evidence="9 10">Mlax316</strain>
    </source>
</reference>
<feature type="transmembrane region" description="Helical" evidence="7">
    <location>
        <begin position="43"/>
        <end position="61"/>
    </location>
</feature>
<dbReference type="GO" id="GO:0016020">
    <property type="term" value="C:membrane"/>
    <property type="evidence" value="ECO:0007669"/>
    <property type="project" value="UniProtKB-SubCell"/>
</dbReference>
<comment type="subcellular location">
    <subcellularLocation>
        <location evidence="1">Membrane</location>
        <topology evidence="1">Multi-pass membrane protein</topology>
    </subcellularLocation>
</comment>
<evidence type="ECO:0000256" key="4">
    <source>
        <dbReference type="ARBA" id="ARBA00023136"/>
    </source>
</evidence>
<evidence type="ECO:0000313" key="9">
    <source>
        <dbReference type="EMBL" id="KAB8293899.1"/>
    </source>
</evidence>
<keyword evidence="3 7" id="KW-1133">Transmembrane helix</keyword>
<proteinExistence type="inferred from homology"/>
<evidence type="ECO:0000256" key="7">
    <source>
        <dbReference type="SAM" id="Phobius"/>
    </source>
</evidence>
<dbReference type="EMBL" id="VIGI01000011">
    <property type="protein sequence ID" value="KAB8293899.1"/>
    <property type="molecule type" value="Genomic_DNA"/>
</dbReference>
<feature type="compositionally biased region" description="Polar residues" evidence="6">
    <location>
        <begin position="256"/>
        <end position="268"/>
    </location>
</feature>
<evidence type="ECO:0000259" key="8">
    <source>
        <dbReference type="Pfam" id="PF20684"/>
    </source>
</evidence>
<sequence>MTIGGKGPTILAIMWLETVIAFIAIGLRFYTRKFVTRNEGLDDYLIIFMLIPYTVSCTAAATEGFGQHSATLTVEDFANATRSEIIGQTFSLVGIATSKASVHLRSSGLCSCITAMDYTLEYQYEEEGKVSHHIFDEFGYHVSPSVSMAEAVRAETGLHSHSAMVCGVIRTVYFNSLLSRSDYSYETTGLILWSSTELTTTILTATIPTYRPLLKVMRVSLSSTGRQSGRGYRLDNQNAGKKDLPPPAQKRRPKNDTTLMETSLSIDG</sequence>
<dbReference type="InterPro" id="IPR049326">
    <property type="entry name" value="Rhodopsin_dom_fungi"/>
</dbReference>
<feature type="domain" description="Rhodopsin" evidence="8">
    <location>
        <begin position="27"/>
        <end position="103"/>
    </location>
</feature>
<dbReference type="PANTHER" id="PTHR33048">
    <property type="entry name" value="PTH11-LIKE INTEGRAL MEMBRANE PROTEIN (AFU_ORTHOLOGUE AFUA_5G11245)"/>
    <property type="match status" value="1"/>
</dbReference>
<feature type="transmembrane region" description="Helical" evidence="7">
    <location>
        <begin position="12"/>
        <end position="31"/>
    </location>
</feature>
<keyword evidence="4 7" id="KW-0472">Membrane</keyword>
<comment type="similarity">
    <text evidence="5">Belongs to the SAT4 family.</text>
</comment>
<evidence type="ECO:0000313" key="10">
    <source>
        <dbReference type="Proteomes" id="UP000326757"/>
    </source>
</evidence>
<evidence type="ECO:0000256" key="3">
    <source>
        <dbReference type="ARBA" id="ARBA00022989"/>
    </source>
</evidence>
<gene>
    <name evidence="9" type="ORF">EYC80_009375</name>
</gene>
<keyword evidence="2 7" id="KW-0812">Transmembrane</keyword>
<evidence type="ECO:0000256" key="2">
    <source>
        <dbReference type="ARBA" id="ARBA00022692"/>
    </source>
</evidence>
<comment type="caution">
    <text evidence="9">The sequence shown here is derived from an EMBL/GenBank/DDBJ whole genome shotgun (WGS) entry which is preliminary data.</text>
</comment>
<dbReference type="AlphaFoldDB" id="A0A5N6JXL6"/>
<accession>A0A5N6JXL6</accession>
<dbReference type="Proteomes" id="UP000326757">
    <property type="component" value="Unassembled WGS sequence"/>
</dbReference>
<evidence type="ECO:0000256" key="5">
    <source>
        <dbReference type="ARBA" id="ARBA00038359"/>
    </source>
</evidence>
<feature type="region of interest" description="Disordered" evidence="6">
    <location>
        <begin position="225"/>
        <end position="268"/>
    </location>
</feature>
<protein>
    <recommendedName>
        <fullName evidence="8">Rhodopsin domain-containing protein</fullName>
    </recommendedName>
</protein>
<dbReference type="OrthoDB" id="5417887at2759"/>
<dbReference type="Pfam" id="PF20684">
    <property type="entry name" value="Fung_rhodopsin"/>
    <property type="match status" value="1"/>
</dbReference>
<evidence type="ECO:0000256" key="6">
    <source>
        <dbReference type="SAM" id="MobiDB-lite"/>
    </source>
</evidence>
<dbReference type="InterPro" id="IPR052337">
    <property type="entry name" value="SAT4-like"/>
</dbReference>